<evidence type="ECO:0000256" key="7">
    <source>
        <dbReference type="ARBA" id="ARBA00022723"/>
    </source>
</evidence>
<keyword evidence="10 14" id="KW-0408">Iron</keyword>
<name>A0A7C1GSF4_9CREN</name>
<accession>A0A7C1GSF4</accession>
<evidence type="ECO:0000256" key="14">
    <source>
        <dbReference type="RuleBase" id="RU365022"/>
    </source>
</evidence>
<keyword evidence="6 14" id="KW-0540">Nuclease</keyword>
<evidence type="ECO:0000256" key="2">
    <source>
        <dbReference type="ARBA" id="ARBA00001966"/>
    </source>
</evidence>
<proteinExistence type="inferred from homology"/>
<evidence type="ECO:0000256" key="1">
    <source>
        <dbReference type="ARBA" id="ARBA00001936"/>
    </source>
</evidence>
<dbReference type="InterPro" id="IPR013343">
    <property type="entry name" value="CRISPR-assoc_prot_Cas4"/>
</dbReference>
<keyword evidence="8 14" id="KW-0378">Hydrolase</keyword>
<dbReference type="PANTHER" id="PTHR36531:SF6">
    <property type="entry name" value="DNA REPLICATION ATP-DEPENDENT HELICASE_NUCLEASE DNA2"/>
    <property type="match status" value="1"/>
</dbReference>
<evidence type="ECO:0000256" key="13">
    <source>
        <dbReference type="ARBA" id="ARBA00023211"/>
    </source>
</evidence>
<evidence type="ECO:0000256" key="12">
    <source>
        <dbReference type="ARBA" id="ARBA00023118"/>
    </source>
</evidence>
<keyword evidence="13 14" id="KW-0464">Manganese</keyword>
<feature type="domain" description="DUF83" evidence="15">
    <location>
        <begin position="10"/>
        <end position="190"/>
    </location>
</feature>
<comment type="caution">
    <text evidence="16">The sequence shown here is derived from an EMBL/GenBank/DDBJ whole genome shotgun (WGS) entry which is preliminary data.</text>
</comment>
<evidence type="ECO:0000256" key="4">
    <source>
        <dbReference type="ARBA" id="ARBA00012768"/>
    </source>
</evidence>
<dbReference type="InterPro" id="IPR011604">
    <property type="entry name" value="PDDEXK-like_dom_sf"/>
</dbReference>
<comment type="cofactor">
    <cofactor evidence="14">
        <name>iron-sulfur cluster</name>
        <dbReference type="ChEBI" id="CHEBI:30408"/>
    </cofactor>
</comment>
<keyword evidence="11 14" id="KW-0411">Iron-sulfur</keyword>
<comment type="cofactor">
    <cofactor evidence="1">
        <name>Mn(2+)</name>
        <dbReference type="ChEBI" id="CHEBI:29035"/>
    </cofactor>
</comment>
<evidence type="ECO:0000256" key="5">
    <source>
        <dbReference type="ARBA" id="ARBA00020049"/>
    </source>
</evidence>
<dbReference type="EMBL" id="DSAY01000124">
    <property type="protein sequence ID" value="HDP15513.1"/>
    <property type="molecule type" value="Genomic_DNA"/>
</dbReference>
<keyword evidence="9 14" id="KW-0269">Exonuclease</keyword>
<evidence type="ECO:0000313" key="16">
    <source>
        <dbReference type="EMBL" id="HDP15513.1"/>
    </source>
</evidence>
<evidence type="ECO:0000259" key="15">
    <source>
        <dbReference type="Pfam" id="PF01930"/>
    </source>
</evidence>
<evidence type="ECO:0000256" key="11">
    <source>
        <dbReference type="ARBA" id="ARBA00023014"/>
    </source>
</evidence>
<dbReference type="PANTHER" id="PTHR36531">
    <property type="entry name" value="CRISPR-ASSOCIATED EXONUCLEASE CAS4"/>
    <property type="match status" value="1"/>
</dbReference>
<evidence type="ECO:0000256" key="3">
    <source>
        <dbReference type="ARBA" id="ARBA00009189"/>
    </source>
</evidence>
<dbReference type="NCBIfam" id="TIGR00372">
    <property type="entry name" value="cas4"/>
    <property type="match status" value="1"/>
</dbReference>
<dbReference type="Pfam" id="PF01930">
    <property type="entry name" value="Cas_Cas4"/>
    <property type="match status" value="1"/>
</dbReference>
<keyword evidence="12 14" id="KW-0051">Antiviral defense</keyword>
<evidence type="ECO:0000256" key="9">
    <source>
        <dbReference type="ARBA" id="ARBA00022839"/>
    </source>
</evidence>
<evidence type="ECO:0000256" key="8">
    <source>
        <dbReference type="ARBA" id="ARBA00022801"/>
    </source>
</evidence>
<evidence type="ECO:0000256" key="6">
    <source>
        <dbReference type="ARBA" id="ARBA00022722"/>
    </source>
</evidence>
<sequence>MDDWLLNVNDLKHFAYCEAIVFLTHHLGIKETPTEYMMFGKEIEKEKYLQQIFQKYKVTKIHRNVELVSKRLRLAGTPDAILETKHGEFIPVEIKWSEPPAGTRIKRDHYIQLIAYSVLIEEVFTWRKCSVKRAVVFYLKPQPKFFEVTITYEDKRILISTLERALRVAKGLAEPKLRKDCTDCNYKAFCPYLH</sequence>
<dbReference type="GO" id="GO:0051607">
    <property type="term" value="P:defense response to virus"/>
    <property type="evidence" value="ECO:0007669"/>
    <property type="project" value="UniProtKB-KW"/>
</dbReference>
<comment type="cofactor">
    <cofactor evidence="14">
        <name>Mg(2+)</name>
        <dbReference type="ChEBI" id="CHEBI:18420"/>
    </cofactor>
    <cofactor evidence="14">
        <name>Mn(2+)</name>
        <dbReference type="ChEBI" id="CHEBI:29035"/>
    </cofactor>
    <text evidence="14">Mg(2+) or Mn(2+) required for ssDNA cleavage activity.</text>
</comment>
<reference evidence="16" key="1">
    <citation type="journal article" date="2020" name="mSystems">
        <title>Genome- and Community-Level Interaction Insights into Carbon Utilization and Element Cycling Functions of Hydrothermarchaeota in Hydrothermal Sediment.</title>
        <authorList>
            <person name="Zhou Z."/>
            <person name="Liu Y."/>
            <person name="Xu W."/>
            <person name="Pan J."/>
            <person name="Luo Z.H."/>
            <person name="Li M."/>
        </authorList>
    </citation>
    <scope>NUCLEOTIDE SEQUENCE [LARGE SCALE GENOMIC DNA]</scope>
    <source>
        <strain evidence="16">SpSt-116</strain>
    </source>
</reference>
<dbReference type="AlphaFoldDB" id="A0A7C1GSF4"/>
<dbReference type="Gene3D" id="3.90.320.10">
    <property type="match status" value="1"/>
</dbReference>
<gene>
    <name evidence="16" type="primary">cas4</name>
    <name evidence="16" type="ORF">ENN26_07065</name>
</gene>
<dbReference type="GO" id="GO:0051536">
    <property type="term" value="F:iron-sulfur cluster binding"/>
    <property type="evidence" value="ECO:0007669"/>
    <property type="project" value="UniProtKB-KW"/>
</dbReference>
<organism evidence="16">
    <name type="scientific">Thermofilum adornatum</name>
    <dbReference type="NCBI Taxonomy" id="1365176"/>
    <lineage>
        <taxon>Archaea</taxon>
        <taxon>Thermoproteota</taxon>
        <taxon>Thermoprotei</taxon>
        <taxon>Thermofilales</taxon>
        <taxon>Thermofilaceae</taxon>
        <taxon>Thermofilum</taxon>
    </lineage>
</organism>
<evidence type="ECO:0000256" key="10">
    <source>
        <dbReference type="ARBA" id="ARBA00023004"/>
    </source>
</evidence>
<keyword evidence="7 14" id="KW-0479">Metal-binding</keyword>
<dbReference type="GO" id="GO:0004527">
    <property type="term" value="F:exonuclease activity"/>
    <property type="evidence" value="ECO:0007669"/>
    <property type="project" value="UniProtKB-KW"/>
</dbReference>
<protein>
    <recommendedName>
        <fullName evidence="5 14">CRISPR-associated exonuclease Cas4</fullName>
        <ecNumber evidence="4 14">3.1.12.1</ecNumber>
    </recommendedName>
</protein>
<comment type="cofactor">
    <cofactor evidence="2">
        <name>[4Fe-4S] cluster</name>
        <dbReference type="ChEBI" id="CHEBI:49883"/>
    </cofactor>
</comment>
<dbReference type="GO" id="GO:0046872">
    <property type="term" value="F:metal ion binding"/>
    <property type="evidence" value="ECO:0007669"/>
    <property type="project" value="UniProtKB-KW"/>
</dbReference>
<comment type="similarity">
    <text evidence="3 14">Belongs to the CRISPR-associated exonuclease Cas4 family.</text>
</comment>
<comment type="function">
    <text evidence="14">CRISPR (clustered regularly interspaced short palindromic repeat) is an adaptive immune system that provides protection against mobile genetic elements (viruses, transposable elements and conjugative plasmids). CRISPR clusters contain sequences complementary to antecedent mobile elements and target invading nucleic acids. CRISPR clusters are transcribed and processed into CRISPR RNA (crRNA).</text>
</comment>
<dbReference type="InterPro" id="IPR022765">
    <property type="entry name" value="Dna2/Cas4_DUF83"/>
</dbReference>
<dbReference type="EC" id="3.1.12.1" evidence="4 14"/>
<dbReference type="InterPro" id="IPR051827">
    <property type="entry name" value="Cas4_exonuclease"/>
</dbReference>